<dbReference type="EMBL" id="JAMDMX010000011">
    <property type="protein sequence ID" value="MCY9692303.1"/>
    <property type="molecule type" value="Genomic_DNA"/>
</dbReference>
<proteinExistence type="predicted"/>
<protein>
    <submittedName>
        <fullName evidence="1">Uncharacterized protein</fullName>
    </submittedName>
</protein>
<reference evidence="1 2" key="1">
    <citation type="submission" date="2022-05" db="EMBL/GenBank/DDBJ databases">
        <title>Genome Sequencing of Bee-Associated Microbes.</title>
        <authorList>
            <person name="Dunlap C."/>
        </authorList>
    </citation>
    <scope>NUCLEOTIDE SEQUENCE [LARGE SCALE GENOMIC DNA]</scope>
    <source>
        <strain evidence="1 2">NRRL B-14421</strain>
    </source>
</reference>
<evidence type="ECO:0000313" key="2">
    <source>
        <dbReference type="Proteomes" id="UP001527099"/>
    </source>
</evidence>
<name>A0ABT4G7Z4_9BACL</name>
<sequence>MVTRNEKQRNLKSKRIVAAGIVSLTVVLTASAGISYADIDIAGSMASWFNKKTEQVIQGLDQSMKSETETQKERLKKELQLRLEASSRSLESFTEEQKRIRLQVLGQYAQSLLASTDIKTAQDRQQILNKLQAIVDSAQGAMDTLANSYVPPALVFTPSPPVILVLPPVAPAPLPAPAGPIQPPVIVPVPVPAPAPQPPAVTDDVYGHQPKPATVVNVTYNKQ</sequence>
<evidence type="ECO:0000313" key="1">
    <source>
        <dbReference type="EMBL" id="MCY9692303.1"/>
    </source>
</evidence>
<dbReference type="Proteomes" id="UP001527099">
    <property type="component" value="Unassembled WGS sequence"/>
</dbReference>
<organism evidence="1 2">
    <name type="scientific">Paenibacillus alginolyticus</name>
    <dbReference type="NCBI Taxonomy" id="59839"/>
    <lineage>
        <taxon>Bacteria</taxon>
        <taxon>Bacillati</taxon>
        <taxon>Bacillota</taxon>
        <taxon>Bacilli</taxon>
        <taxon>Bacillales</taxon>
        <taxon>Paenibacillaceae</taxon>
        <taxon>Paenibacillus</taxon>
    </lineage>
</organism>
<keyword evidence="2" id="KW-1185">Reference proteome</keyword>
<comment type="caution">
    <text evidence="1">The sequence shown here is derived from an EMBL/GenBank/DDBJ whole genome shotgun (WGS) entry which is preliminary data.</text>
</comment>
<dbReference type="RefSeq" id="WP_268613883.1">
    <property type="nucleotide sequence ID" value="NZ_JAMDMX010000011.1"/>
</dbReference>
<accession>A0ABT4G7Z4</accession>
<gene>
    <name evidence="1" type="ORF">M5X19_05175</name>
</gene>